<comment type="caution">
    <text evidence="11">The sequence shown here is derived from an EMBL/GenBank/DDBJ whole genome shotgun (WGS) entry which is preliminary data.</text>
</comment>
<dbReference type="NCBIfam" id="TIGR00262">
    <property type="entry name" value="trpA"/>
    <property type="match status" value="1"/>
</dbReference>
<comment type="catalytic activity">
    <reaction evidence="8 9">
        <text>(1S,2R)-1-C-(indol-3-yl)glycerol 3-phosphate + L-serine = D-glyceraldehyde 3-phosphate + L-tryptophan + H2O</text>
        <dbReference type="Rhea" id="RHEA:10532"/>
        <dbReference type="ChEBI" id="CHEBI:15377"/>
        <dbReference type="ChEBI" id="CHEBI:33384"/>
        <dbReference type="ChEBI" id="CHEBI:57912"/>
        <dbReference type="ChEBI" id="CHEBI:58866"/>
        <dbReference type="ChEBI" id="CHEBI:59776"/>
        <dbReference type="EC" id="4.2.1.20"/>
    </reaction>
</comment>
<evidence type="ECO:0000313" key="11">
    <source>
        <dbReference type="EMBL" id="HJD97421.1"/>
    </source>
</evidence>
<dbReference type="SUPFAM" id="SSF51366">
    <property type="entry name" value="Ribulose-phoshate binding barrel"/>
    <property type="match status" value="1"/>
</dbReference>
<organism evidence="11 12">
    <name type="scientific">Mailhella massiliensis</name>
    <dbReference type="NCBI Taxonomy" id="1903261"/>
    <lineage>
        <taxon>Bacteria</taxon>
        <taxon>Pseudomonadati</taxon>
        <taxon>Thermodesulfobacteriota</taxon>
        <taxon>Desulfovibrionia</taxon>
        <taxon>Desulfovibrionales</taxon>
        <taxon>Desulfovibrionaceae</taxon>
        <taxon>Mailhella</taxon>
    </lineage>
</organism>
<comment type="subunit">
    <text evidence="3 9">Tetramer of two alpha and two beta chains.</text>
</comment>
<dbReference type="GO" id="GO:0005829">
    <property type="term" value="C:cytosol"/>
    <property type="evidence" value="ECO:0007669"/>
    <property type="project" value="TreeGrafter"/>
</dbReference>
<dbReference type="Proteomes" id="UP000698963">
    <property type="component" value="Unassembled WGS sequence"/>
</dbReference>
<evidence type="ECO:0000256" key="4">
    <source>
        <dbReference type="ARBA" id="ARBA00022605"/>
    </source>
</evidence>
<evidence type="ECO:0000313" key="12">
    <source>
        <dbReference type="Proteomes" id="UP000698963"/>
    </source>
</evidence>
<accession>A0A921AWN2</accession>
<dbReference type="PANTHER" id="PTHR43406">
    <property type="entry name" value="TRYPTOPHAN SYNTHASE, ALPHA CHAIN"/>
    <property type="match status" value="1"/>
</dbReference>
<dbReference type="PANTHER" id="PTHR43406:SF1">
    <property type="entry name" value="TRYPTOPHAN SYNTHASE ALPHA CHAIN, CHLOROPLASTIC"/>
    <property type="match status" value="1"/>
</dbReference>
<dbReference type="HAMAP" id="MF_00131">
    <property type="entry name" value="Trp_synth_alpha"/>
    <property type="match status" value="1"/>
</dbReference>
<dbReference type="Pfam" id="PF00290">
    <property type="entry name" value="Trp_syntA"/>
    <property type="match status" value="1"/>
</dbReference>
<dbReference type="CDD" id="cd04724">
    <property type="entry name" value="Tryptophan_synthase_alpha"/>
    <property type="match status" value="1"/>
</dbReference>
<dbReference type="EMBL" id="DYZA01000145">
    <property type="protein sequence ID" value="HJD97421.1"/>
    <property type="molecule type" value="Genomic_DNA"/>
</dbReference>
<dbReference type="GO" id="GO:0004834">
    <property type="term" value="F:tryptophan synthase activity"/>
    <property type="evidence" value="ECO:0007669"/>
    <property type="project" value="UniProtKB-UniRule"/>
</dbReference>
<evidence type="ECO:0000256" key="10">
    <source>
        <dbReference type="RuleBase" id="RU003662"/>
    </source>
</evidence>
<feature type="active site" description="Proton acceptor" evidence="9">
    <location>
        <position position="60"/>
    </location>
</feature>
<dbReference type="InterPro" id="IPR018204">
    <property type="entry name" value="Trp_synthase_alpha_AS"/>
</dbReference>
<evidence type="ECO:0000256" key="2">
    <source>
        <dbReference type="ARBA" id="ARBA00004733"/>
    </source>
</evidence>
<reference evidence="11" key="2">
    <citation type="submission" date="2021-09" db="EMBL/GenBank/DDBJ databases">
        <authorList>
            <person name="Gilroy R."/>
        </authorList>
    </citation>
    <scope>NUCLEOTIDE SEQUENCE</scope>
    <source>
        <strain evidence="11">ChiGjej2B2-19336</strain>
    </source>
</reference>
<name>A0A921AWN2_9BACT</name>
<keyword evidence="5 9" id="KW-0822">Tryptophan biosynthesis</keyword>
<evidence type="ECO:0000256" key="6">
    <source>
        <dbReference type="ARBA" id="ARBA00023141"/>
    </source>
</evidence>
<evidence type="ECO:0000256" key="3">
    <source>
        <dbReference type="ARBA" id="ARBA00011270"/>
    </source>
</evidence>
<dbReference type="InterPro" id="IPR002028">
    <property type="entry name" value="Trp_synthase_suA"/>
</dbReference>
<dbReference type="EC" id="4.2.1.20" evidence="9"/>
<comment type="pathway">
    <text evidence="2 9">Amino-acid biosynthesis; L-tryptophan biosynthesis; L-tryptophan from chorismate: step 5/5.</text>
</comment>
<feature type="active site" description="Proton acceptor" evidence="9">
    <location>
        <position position="49"/>
    </location>
</feature>
<dbReference type="FunFam" id="3.20.20.70:FF:000037">
    <property type="entry name" value="Tryptophan synthase alpha chain"/>
    <property type="match status" value="1"/>
</dbReference>
<dbReference type="AlphaFoldDB" id="A0A921AWN2"/>
<dbReference type="InterPro" id="IPR011060">
    <property type="entry name" value="RibuloseP-bd_barrel"/>
</dbReference>
<dbReference type="InterPro" id="IPR013785">
    <property type="entry name" value="Aldolase_TIM"/>
</dbReference>
<evidence type="ECO:0000256" key="9">
    <source>
        <dbReference type="HAMAP-Rule" id="MF_00131"/>
    </source>
</evidence>
<dbReference type="Gene3D" id="3.20.20.70">
    <property type="entry name" value="Aldolase class I"/>
    <property type="match status" value="1"/>
</dbReference>
<evidence type="ECO:0000256" key="1">
    <source>
        <dbReference type="ARBA" id="ARBA00003365"/>
    </source>
</evidence>
<dbReference type="PROSITE" id="PS00167">
    <property type="entry name" value="TRP_SYNTHASE_ALPHA"/>
    <property type="match status" value="1"/>
</dbReference>
<evidence type="ECO:0000256" key="7">
    <source>
        <dbReference type="ARBA" id="ARBA00023239"/>
    </source>
</evidence>
<evidence type="ECO:0000256" key="5">
    <source>
        <dbReference type="ARBA" id="ARBA00022822"/>
    </source>
</evidence>
<sequence>MHILEEKIRHARAQGRTALIPFVTAGFPSRERFWEVLRELDENGADIVEIGVPFSDPVADGPVVEEASQRVLKEGVTLRGVLEELKARRGMLKAGLVLMGYTNPFLQYGLEKLAGDAEEAGVHGFIVPDLPYDESSGIRELFAARGLALIPLVGPNTPKERMKLYADVSEGYVYVVSVMGTTGERDHLPPEVPEVLSRVREVFSLPAALGFGLRSPGQLAALPEPLRPDAAVFGSALLRHIDEGGAPADFMKVWRA</sequence>
<gene>
    <name evidence="9 11" type="primary">trpA</name>
    <name evidence="11" type="ORF">K8W16_07230</name>
</gene>
<protein>
    <recommendedName>
        <fullName evidence="9">Tryptophan synthase alpha chain</fullName>
        <ecNumber evidence="9">4.2.1.20</ecNumber>
    </recommendedName>
</protein>
<comment type="function">
    <text evidence="1 9">The alpha subunit is responsible for the aldol cleavage of indoleglycerol phosphate to indole and glyceraldehyde 3-phosphate.</text>
</comment>
<proteinExistence type="inferred from homology"/>
<comment type="similarity">
    <text evidence="9 10">Belongs to the TrpA family.</text>
</comment>
<dbReference type="RefSeq" id="WP_304122477.1">
    <property type="nucleotide sequence ID" value="NZ_DYZA01000145.1"/>
</dbReference>
<keyword evidence="7 9" id="KW-0456">Lyase</keyword>
<keyword evidence="4 9" id="KW-0028">Amino-acid biosynthesis</keyword>
<evidence type="ECO:0000256" key="8">
    <source>
        <dbReference type="ARBA" id="ARBA00049047"/>
    </source>
</evidence>
<keyword evidence="6 9" id="KW-0057">Aromatic amino acid biosynthesis</keyword>
<reference evidence="11" key="1">
    <citation type="journal article" date="2021" name="PeerJ">
        <title>Extensive microbial diversity within the chicken gut microbiome revealed by metagenomics and culture.</title>
        <authorList>
            <person name="Gilroy R."/>
            <person name="Ravi A."/>
            <person name="Getino M."/>
            <person name="Pursley I."/>
            <person name="Horton D.L."/>
            <person name="Alikhan N.F."/>
            <person name="Baker D."/>
            <person name="Gharbi K."/>
            <person name="Hall N."/>
            <person name="Watson M."/>
            <person name="Adriaenssens E.M."/>
            <person name="Foster-Nyarko E."/>
            <person name="Jarju S."/>
            <person name="Secka A."/>
            <person name="Antonio M."/>
            <person name="Oren A."/>
            <person name="Chaudhuri R.R."/>
            <person name="La Ragione R."/>
            <person name="Hildebrand F."/>
            <person name="Pallen M.J."/>
        </authorList>
    </citation>
    <scope>NUCLEOTIDE SEQUENCE</scope>
    <source>
        <strain evidence="11">ChiGjej2B2-19336</strain>
    </source>
</reference>